<evidence type="ECO:0000256" key="8">
    <source>
        <dbReference type="ARBA" id="ARBA00023274"/>
    </source>
</evidence>
<keyword evidence="5 9" id="KW-0963">Cytoplasm</keyword>
<evidence type="ECO:0000256" key="5">
    <source>
        <dbReference type="ARBA" id="ARBA00022490"/>
    </source>
</evidence>
<evidence type="ECO:0000256" key="6">
    <source>
        <dbReference type="ARBA" id="ARBA00022824"/>
    </source>
</evidence>
<evidence type="ECO:0000256" key="3">
    <source>
        <dbReference type="ARBA" id="ARBA00007676"/>
    </source>
</evidence>
<dbReference type="Gene3D" id="1.25.40.10">
    <property type="entry name" value="Tetratricopeptide repeat domain"/>
    <property type="match status" value="2"/>
</dbReference>
<feature type="compositionally biased region" description="Basic residues" evidence="10">
    <location>
        <begin position="638"/>
        <end position="651"/>
    </location>
</feature>
<evidence type="ECO:0000256" key="4">
    <source>
        <dbReference type="ARBA" id="ARBA00018350"/>
    </source>
</evidence>
<evidence type="ECO:0000256" key="10">
    <source>
        <dbReference type="SAM" id="MobiDB-lite"/>
    </source>
</evidence>
<protein>
    <recommendedName>
        <fullName evidence="4 9">Signal recognition particle subunit SRP72</fullName>
    </recommendedName>
</protein>
<feature type="domain" description="Signal recognition particle SRP72 subunit RNA-binding" evidence="11">
    <location>
        <begin position="548"/>
        <end position="596"/>
    </location>
</feature>
<dbReference type="Pfam" id="PF08492">
    <property type="entry name" value="SRP72"/>
    <property type="match status" value="1"/>
</dbReference>
<evidence type="ECO:0000313" key="12">
    <source>
        <dbReference type="EMBL" id="CAE0608976.1"/>
    </source>
</evidence>
<comment type="function">
    <text evidence="9">Component of the signal recognition particle (SRP) complex, a ribonucleoprotein complex that mediates the cotranslational targeting of secretory and membrane proteins to the endoplasmic reticulum (ER).</text>
</comment>
<dbReference type="InterPro" id="IPR011990">
    <property type="entry name" value="TPR-like_helical_dom_sf"/>
</dbReference>
<dbReference type="InterPro" id="IPR013699">
    <property type="entry name" value="Signal_recog_part_SRP72_RNA-bd"/>
</dbReference>
<evidence type="ECO:0000256" key="1">
    <source>
        <dbReference type="ARBA" id="ARBA00004240"/>
    </source>
</evidence>
<keyword evidence="6" id="KW-0256">Endoplasmic reticulum</keyword>
<reference evidence="12" key="1">
    <citation type="submission" date="2021-01" db="EMBL/GenBank/DDBJ databases">
        <authorList>
            <person name="Corre E."/>
            <person name="Pelletier E."/>
            <person name="Niang G."/>
            <person name="Scheremetjew M."/>
            <person name="Finn R."/>
            <person name="Kale V."/>
            <person name="Holt S."/>
            <person name="Cochrane G."/>
            <person name="Meng A."/>
            <person name="Brown T."/>
            <person name="Cohen L."/>
        </authorList>
    </citation>
    <scope>NUCLEOTIDE SEQUENCE</scope>
    <source>
        <strain evidence="12">CCMP1897</strain>
    </source>
</reference>
<evidence type="ECO:0000256" key="9">
    <source>
        <dbReference type="PIRNR" id="PIRNR038922"/>
    </source>
</evidence>
<comment type="subcellular location">
    <subcellularLocation>
        <location evidence="2 9">Cytoplasm</location>
    </subcellularLocation>
    <subcellularLocation>
        <location evidence="1">Endoplasmic reticulum</location>
    </subcellularLocation>
</comment>
<dbReference type="GO" id="GO:0005783">
    <property type="term" value="C:endoplasmic reticulum"/>
    <property type="evidence" value="ECO:0007669"/>
    <property type="project" value="UniProtKB-SubCell"/>
</dbReference>
<keyword evidence="8 9" id="KW-0687">Ribonucleoprotein</keyword>
<evidence type="ECO:0000259" key="11">
    <source>
        <dbReference type="Pfam" id="PF08492"/>
    </source>
</evidence>
<organism evidence="12">
    <name type="scientific">Picocystis salinarum</name>
    <dbReference type="NCBI Taxonomy" id="88271"/>
    <lineage>
        <taxon>Eukaryota</taxon>
        <taxon>Viridiplantae</taxon>
        <taxon>Chlorophyta</taxon>
        <taxon>Picocystophyceae</taxon>
        <taxon>Picocystales</taxon>
        <taxon>Picocystaceae</taxon>
        <taxon>Picocystis</taxon>
    </lineage>
</organism>
<dbReference type="AlphaFoldDB" id="A0A7S3UCP0"/>
<dbReference type="InterPro" id="IPR026270">
    <property type="entry name" value="SRP72"/>
</dbReference>
<feature type="compositionally biased region" description="Basic residues" evidence="10">
    <location>
        <begin position="555"/>
        <end position="568"/>
    </location>
</feature>
<name>A0A7S3UCP0_9CHLO</name>
<keyword evidence="7 9" id="KW-0733">Signal recognition particle</keyword>
<gene>
    <name evidence="12" type="ORF">PSAL00342_LOCUS2795</name>
</gene>
<dbReference type="SUPFAM" id="SSF48452">
    <property type="entry name" value="TPR-like"/>
    <property type="match status" value="1"/>
</dbReference>
<dbReference type="PIRSF" id="PIRSF038922">
    <property type="entry name" value="SRP72"/>
    <property type="match status" value="1"/>
</dbReference>
<accession>A0A7S3UCP0</accession>
<dbReference type="GO" id="GO:0008312">
    <property type="term" value="F:7S RNA binding"/>
    <property type="evidence" value="ECO:0007669"/>
    <property type="project" value="InterPro"/>
</dbReference>
<sequence length="651" mass="70335">MDGEAMAERLDDCLRRGRYVEAKEVAEEMVRREEGDVDVARAAVAALLLGGEDVEATPKYVEAMAERWNVRMGFERAYANYRIGKLDEAMGWLAAGKEEDEHRGVPALKAQLLFRRRRPKEAAEAILEALGRKTRGDDANSTSALRSNLVAARVAQGDAAAAEQAEMEAMDDGNGGFETHFNVACARILRGKLRDARNALEEAKKATVEEADAATVGAMEGYLDQDGEASLKHAQGEACVAAIAASNAAALGVPPNQALDVLDRHFVRQKHALVKEAVQTTSAKEQEVLQTNRALILWQLGQKKEAVKAAQIAAGLEDSSIQAQKVAIAIASMAGEHGKAEERLQQVLAQAKGAEEKREVYLLKAQTALRQNHSEGVLEALRAAGKVGDPAWKHMPSVVATTSTILCRTAGKLAAQQEISKAISYWEDEQQKNNPKAVGLLETLRLGLAHFAEKNGDTKVAEATYKTLLESSPSHHAAIASSQALVALYGKKGDVDAAQLHAQHLPPIYDAIQRVDAEALEMSTVLMPPASAGTVEDVGLGVDSSASMQVDTPKLKRKKRHHKKRRLPKNFDPEHPPPPPDAERWLPLRERSYYKKSRREKAKANLRGAQGSAKVDPAATKGGKATGNAPVAAPSAPKRPHGSKKGRKGRR</sequence>
<proteinExistence type="inferred from homology"/>
<dbReference type="EMBL" id="HBIS01003111">
    <property type="protein sequence ID" value="CAE0608976.1"/>
    <property type="molecule type" value="Transcribed_RNA"/>
</dbReference>
<comment type="similarity">
    <text evidence="3 9">Belongs to the SRP72 family.</text>
</comment>
<feature type="compositionally biased region" description="Low complexity" evidence="10">
    <location>
        <begin position="618"/>
        <end position="627"/>
    </location>
</feature>
<feature type="compositionally biased region" description="Basic and acidic residues" evidence="10">
    <location>
        <begin position="569"/>
        <end position="593"/>
    </location>
</feature>
<dbReference type="GO" id="GO:0005786">
    <property type="term" value="C:signal recognition particle, endoplasmic reticulum targeting"/>
    <property type="evidence" value="ECO:0007669"/>
    <property type="project" value="UniProtKB-UniRule"/>
</dbReference>
<dbReference type="PANTHER" id="PTHR14094:SF9">
    <property type="entry name" value="SIGNAL RECOGNITION PARTICLE SUBUNIT SRP72"/>
    <property type="match status" value="1"/>
</dbReference>
<evidence type="ECO:0000256" key="2">
    <source>
        <dbReference type="ARBA" id="ARBA00004496"/>
    </source>
</evidence>
<feature type="region of interest" description="Disordered" evidence="10">
    <location>
        <begin position="544"/>
        <end position="651"/>
    </location>
</feature>
<dbReference type="PANTHER" id="PTHR14094">
    <property type="entry name" value="SIGNAL RECOGNITION PARTICLE 72"/>
    <property type="match status" value="1"/>
</dbReference>
<dbReference type="GO" id="GO:0043022">
    <property type="term" value="F:ribosome binding"/>
    <property type="evidence" value="ECO:0007669"/>
    <property type="project" value="TreeGrafter"/>
</dbReference>
<dbReference type="GO" id="GO:0006614">
    <property type="term" value="P:SRP-dependent cotranslational protein targeting to membrane"/>
    <property type="evidence" value="ECO:0007669"/>
    <property type="project" value="UniProtKB-UniRule"/>
</dbReference>
<evidence type="ECO:0000256" key="7">
    <source>
        <dbReference type="ARBA" id="ARBA00023135"/>
    </source>
</evidence>